<feature type="compositionally biased region" description="Basic and acidic residues" evidence="14">
    <location>
        <begin position="802"/>
        <end position="813"/>
    </location>
</feature>
<dbReference type="PANTHER" id="PTHR11909">
    <property type="entry name" value="CASEIN KINASE-RELATED"/>
    <property type="match status" value="1"/>
</dbReference>
<feature type="region of interest" description="Disordered" evidence="14">
    <location>
        <begin position="608"/>
        <end position="644"/>
    </location>
</feature>
<evidence type="ECO:0000256" key="3">
    <source>
        <dbReference type="ARBA" id="ARBA00022490"/>
    </source>
</evidence>
<dbReference type="Proteomes" id="UP001497482">
    <property type="component" value="Chromosome 3"/>
</dbReference>
<dbReference type="Pfam" id="PF00069">
    <property type="entry name" value="Pkinase"/>
    <property type="match status" value="1"/>
</dbReference>
<evidence type="ECO:0000256" key="13">
    <source>
        <dbReference type="PROSITE-ProRule" id="PRU10141"/>
    </source>
</evidence>
<evidence type="ECO:0000313" key="17">
    <source>
        <dbReference type="EMBL" id="CAL1602696.1"/>
    </source>
</evidence>
<keyword evidence="18" id="KW-1185">Reference proteome</keyword>
<dbReference type="EC" id="2.7.11.1" evidence="2"/>
<organism evidence="17 18">
    <name type="scientific">Knipowitschia caucasica</name>
    <name type="common">Caucasian dwarf goby</name>
    <name type="synonym">Pomatoschistus caucasicus</name>
    <dbReference type="NCBI Taxonomy" id="637954"/>
    <lineage>
        <taxon>Eukaryota</taxon>
        <taxon>Metazoa</taxon>
        <taxon>Chordata</taxon>
        <taxon>Craniata</taxon>
        <taxon>Vertebrata</taxon>
        <taxon>Euteleostomi</taxon>
        <taxon>Actinopterygii</taxon>
        <taxon>Neopterygii</taxon>
        <taxon>Teleostei</taxon>
        <taxon>Neoteleostei</taxon>
        <taxon>Acanthomorphata</taxon>
        <taxon>Gobiaria</taxon>
        <taxon>Gobiiformes</taxon>
        <taxon>Gobioidei</taxon>
        <taxon>Gobiidae</taxon>
        <taxon>Gobiinae</taxon>
        <taxon>Knipowitschia</taxon>
    </lineage>
</organism>
<comment type="catalytic activity">
    <reaction evidence="11">
        <text>L-seryl-[protein] + ATP = O-phospho-L-seryl-[protein] + ADP + H(+)</text>
        <dbReference type="Rhea" id="RHEA:17989"/>
        <dbReference type="Rhea" id="RHEA-COMP:9863"/>
        <dbReference type="Rhea" id="RHEA-COMP:11604"/>
        <dbReference type="ChEBI" id="CHEBI:15378"/>
        <dbReference type="ChEBI" id="CHEBI:29999"/>
        <dbReference type="ChEBI" id="CHEBI:30616"/>
        <dbReference type="ChEBI" id="CHEBI:83421"/>
        <dbReference type="ChEBI" id="CHEBI:456216"/>
        <dbReference type="EC" id="2.7.11.1"/>
    </reaction>
</comment>
<accession>A0AAV2LQB0</accession>
<dbReference type="InterPro" id="IPR000719">
    <property type="entry name" value="Prot_kinase_dom"/>
</dbReference>
<feature type="region of interest" description="Disordered" evidence="14">
    <location>
        <begin position="782"/>
        <end position="892"/>
    </location>
</feature>
<feature type="region of interest" description="Disordered" evidence="14">
    <location>
        <begin position="555"/>
        <end position="580"/>
    </location>
</feature>
<evidence type="ECO:0000259" key="16">
    <source>
        <dbReference type="PROSITE" id="PS50011"/>
    </source>
</evidence>
<keyword evidence="15" id="KW-1133">Transmembrane helix</keyword>
<feature type="compositionally biased region" description="Polar residues" evidence="14">
    <location>
        <begin position="565"/>
        <end position="579"/>
    </location>
</feature>
<keyword evidence="5" id="KW-0597">Phosphoprotein</keyword>
<keyword evidence="6" id="KW-0808">Transferase</keyword>
<gene>
    <name evidence="17" type="ORF">KC01_LOCUS30444</name>
</gene>
<reference evidence="17 18" key="1">
    <citation type="submission" date="2024-04" db="EMBL/GenBank/DDBJ databases">
        <authorList>
            <person name="Waldvogel A.-M."/>
            <person name="Schoenle A."/>
        </authorList>
    </citation>
    <scope>NUCLEOTIDE SEQUENCE [LARGE SCALE GENOMIC DNA]</scope>
</reference>
<evidence type="ECO:0000256" key="2">
    <source>
        <dbReference type="ARBA" id="ARBA00012513"/>
    </source>
</evidence>
<feature type="compositionally biased region" description="Basic and acidic residues" evidence="14">
    <location>
        <begin position="688"/>
        <end position="699"/>
    </location>
</feature>
<dbReference type="PROSITE" id="PS50011">
    <property type="entry name" value="PROTEIN_KINASE_DOM"/>
    <property type="match status" value="1"/>
</dbReference>
<sequence length="980" mass="108454">MRFEEVLEEVGGFHRFQVLVLSTLCLPRFILALHFLLHNFISAVPGHHCAPSETGPGLDLSLDQDYGESQGSCWVQGPNGSSQTCPNGWIYNQSDFSSTTATEWDLVCEDRRLNQLLATYFFLGVTVGAVVFGQLSDRHSSTARYADLSLMSEPWVSRGGAVGELWGSCGGAVGEPWWSRGEAVGELWGSRGEAVGELWGSRGGAVGELWGSRGGAVGELWGSCGGAVGELWGSCGGAVLELWGSRGGAVGELWGSCGELWGSRGGAVGEPWGSRGGAVGEPWLKKIGGGGFGEIYEALDLLTRENVALKVESAQQPKQVLKMEVAVLKKLQGKNHVCKFIGCGRNDKFNYVVMQLQGRNLADLRRSQPRGTFTMSTTLRLGKQILESIEAIHSVGFLHRDIKPSNFAMGRLPSTYRKCYMLDFGLARQYTNTTGEVRPPRTVAGFRGTVRYASVNAHKNKEMGRHDDLWSLFYMLVEFAVGQLPWRKIKDKEQVGQIKERYDHRMLLKHMPSEFNVFLDHVQALDYFTKPDYQLLMSVFENSMKERIITENEPFDWEKGGCDPTMSTTATQPQQNTRPTVAMVGAVVTPVPGDLQRENTDEVLQDEHLSDQENAPPPAPTRLHGDHPPGDQQLADGGEGWEDTDFNRNRLRISLNKVGQDEDPGAVRAESPSGQCRSLRYRRVNSPESERLSAAEGRADGYGPRSRMDMLGSPSRHVYSSQPAQMLSLDPGCRGDRQTSGRQEGSVASVDQEAHSNAFIRSVPLAEEEDFDSKEWVIIDKETELRDFQPTTSGTTDDEPEELRPLEETEERRRLRQAAGSGELVVRPKTHTRESSRMLTLTEEEASRRSTGSPAQSPCHSLPSGRPRRRESEPIGPQRPLEEDRHGARPNQLRRLASYVFSSSTLEPEQYPHGPNHAFIQRSRSAESSPAHLAGSGRPRPRQHGTLPRHRHSVLNASRSQLQQMFAKLMNKNNNGAANS</sequence>
<dbReference type="Gene3D" id="1.10.510.10">
    <property type="entry name" value="Transferase(Phosphotransferase) domain 1"/>
    <property type="match status" value="1"/>
</dbReference>
<feature type="transmembrane region" description="Helical" evidence="15">
    <location>
        <begin position="116"/>
        <end position="135"/>
    </location>
</feature>
<evidence type="ECO:0000256" key="4">
    <source>
        <dbReference type="ARBA" id="ARBA00022527"/>
    </source>
</evidence>
<dbReference type="SMART" id="SM00220">
    <property type="entry name" value="S_TKc"/>
    <property type="match status" value="1"/>
</dbReference>
<feature type="transmembrane region" description="Helical" evidence="15">
    <location>
        <begin position="16"/>
        <end position="37"/>
    </location>
</feature>
<evidence type="ECO:0000256" key="12">
    <source>
        <dbReference type="ARBA" id="ARBA00061588"/>
    </source>
</evidence>
<dbReference type="FunFam" id="1.10.510.10:FF:000167">
    <property type="entry name" value="Tau tubulin kinase 1"/>
    <property type="match status" value="1"/>
</dbReference>
<dbReference type="GO" id="GO:0005737">
    <property type="term" value="C:cytoplasm"/>
    <property type="evidence" value="ECO:0007669"/>
    <property type="project" value="UniProtKB-SubCell"/>
</dbReference>
<feature type="compositionally biased region" description="Basic residues" evidence="14">
    <location>
        <begin position="939"/>
        <end position="953"/>
    </location>
</feature>
<dbReference type="EMBL" id="OZ035825">
    <property type="protein sequence ID" value="CAL1602696.1"/>
    <property type="molecule type" value="Genomic_DNA"/>
</dbReference>
<dbReference type="GO" id="GO:0004674">
    <property type="term" value="F:protein serine/threonine kinase activity"/>
    <property type="evidence" value="ECO:0007669"/>
    <property type="project" value="UniProtKB-KW"/>
</dbReference>
<keyword evidence="8" id="KW-0418">Kinase</keyword>
<evidence type="ECO:0000256" key="9">
    <source>
        <dbReference type="ARBA" id="ARBA00022840"/>
    </source>
</evidence>
<keyword evidence="7 13" id="KW-0547">Nucleotide-binding</keyword>
<protein>
    <recommendedName>
        <fullName evidence="2">non-specific serine/threonine protein kinase</fullName>
        <ecNumber evidence="2">2.7.11.1</ecNumber>
    </recommendedName>
</protein>
<evidence type="ECO:0000256" key="6">
    <source>
        <dbReference type="ARBA" id="ARBA00022679"/>
    </source>
</evidence>
<name>A0AAV2LQB0_KNICA</name>
<feature type="region of interest" description="Disordered" evidence="14">
    <location>
        <begin position="656"/>
        <end position="706"/>
    </location>
</feature>
<keyword evidence="15" id="KW-0812">Transmembrane</keyword>
<evidence type="ECO:0000256" key="14">
    <source>
        <dbReference type="SAM" id="MobiDB-lite"/>
    </source>
</evidence>
<evidence type="ECO:0000256" key="15">
    <source>
        <dbReference type="SAM" id="Phobius"/>
    </source>
</evidence>
<feature type="compositionally biased region" description="Polar residues" evidence="14">
    <location>
        <begin position="849"/>
        <end position="859"/>
    </location>
</feature>
<comment type="similarity">
    <text evidence="12">Belongs to the protein kinase superfamily. CK1 Ser/Thr protein kinase family.</text>
</comment>
<comment type="subcellular location">
    <subcellularLocation>
        <location evidence="1">Cytoplasm</location>
    </subcellularLocation>
</comment>
<evidence type="ECO:0000256" key="8">
    <source>
        <dbReference type="ARBA" id="ARBA00022777"/>
    </source>
</evidence>
<comment type="catalytic activity">
    <reaction evidence="10">
        <text>L-threonyl-[protein] + ATP = O-phospho-L-threonyl-[protein] + ADP + H(+)</text>
        <dbReference type="Rhea" id="RHEA:46608"/>
        <dbReference type="Rhea" id="RHEA-COMP:11060"/>
        <dbReference type="Rhea" id="RHEA-COMP:11605"/>
        <dbReference type="ChEBI" id="CHEBI:15378"/>
        <dbReference type="ChEBI" id="CHEBI:30013"/>
        <dbReference type="ChEBI" id="CHEBI:30616"/>
        <dbReference type="ChEBI" id="CHEBI:61977"/>
        <dbReference type="ChEBI" id="CHEBI:456216"/>
        <dbReference type="EC" id="2.7.11.1"/>
    </reaction>
</comment>
<dbReference type="GO" id="GO:0005524">
    <property type="term" value="F:ATP binding"/>
    <property type="evidence" value="ECO:0007669"/>
    <property type="project" value="UniProtKB-UniRule"/>
</dbReference>
<feature type="region of interest" description="Disordered" evidence="14">
    <location>
        <begin position="732"/>
        <end position="751"/>
    </location>
</feature>
<keyword evidence="15" id="KW-0472">Membrane</keyword>
<dbReference type="GO" id="GO:0015630">
    <property type="term" value="C:microtubule cytoskeleton"/>
    <property type="evidence" value="ECO:0007669"/>
    <property type="project" value="UniProtKB-ARBA"/>
</dbReference>
<evidence type="ECO:0000256" key="11">
    <source>
        <dbReference type="ARBA" id="ARBA00048679"/>
    </source>
</evidence>
<proteinExistence type="inferred from homology"/>
<evidence type="ECO:0000313" key="18">
    <source>
        <dbReference type="Proteomes" id="UP001497482"/>
    </source>
</evidence>
<evidence type="ECO:0000256" key="5">
    <source>
        <dbReference type="ARBA" id="ARBA00022553"/>
    </source>
</evidence>
<dbReference type="PROSITE" id="PS00107">
    <property type="entry name" value="PROTEIN_KINASE_ATP"/>
    <property type="match status" value="1"/>
</dbReference>
<keyword evidence="4" id="KW-0723">Serine/threonine-protein kinase</keyword>
<keyword evidence="3" id="KW-0963">Cytoplasm</keyword>
<dbReference type="SUPFAM" id="SSF56112">
    <property type="entry name" value="Protein kinase-like (PK-like)"/>
    <property type="match status" value="1"/>
</dbReference>
<evidence type="ECO:0000256" key="10">
    <source>
        <dbReference type="ARBA" id="ARBA00047899"/>
    </source>
</evidence>
<evidence type="ECO:0000256" key="7">
    <source>
        <dbReference type="ARBA" id="ARBA00022741"/>
    </source>
</evidence>
<keyword evidence="9 13" id="KW-0067">ATP-binding</keyword>
<dbReference type="InterPro" id="IPR011009">
    <property type="entry name" value="Kinase-like_dom_sf"/>
</dbReference>
<dbReference type="AlphaFoldDB" id="A0AAV2LQB0"/>
<dbReference type="FunFam" id="3.30.200.20:FF:000358">
    <property type="entry name" value="Tau tubulin kinase 2b"/>
    <property type="match status" value="1"/>
</dbReference>
<dbReference type="InterPro" id="IPR050235">
    <property type="entry name" value="CK1_Ser-Thr_kinase"/>
</dbReference>
<feature type="domain" description="Protein kinase" evidence="16">
    <location>
        <begin position="281"/>
        <end position="566"/>
    </location>
</feature>
<feature type="region of interest" description="Disordered" evidence="14">
    <location>
        <begin position="906"/>
        <end position="953"/>
    </location>
</feature>
<dbReference type="InterPro" id="IPR017441">
    <property type="entry name" value="Protein_kinase_ATP_BS"/>
</dbReference>
<feature type="binding site" evidence="13">
    <location>
        <position position="310"/>
    </location>
    <ligand>
        <name>ATP</name>
        <dbReference type="ChEBI" id="CHEBI:30616"/>
    </ligand>
</feature>
<evidence type="ECO:0000256" key="1">
    <source>
        <dbReference type="ARBA" id="ARBA00004496"/>
    </source>
</evidence>